<dbReference type="Pfam" id="PF01796">
    <property type="entry name" value="OB_ChsH2_C"/>
    <property type="match status" value="1"/>
</dbReference>
<dbReference type="SUPFAM" id="SSF50249">
    <property type="entry name" value="Nucleic acid-binding proteins"/>
    <property type="match status" value="1"/>
</dbReference>
<feature type="domain" description="ChsH2 C-terminal OB-fold" evidence="1">
    <location>
        <begin position="51"/>
        <end position="116"/>
    </location>
</feature>
<sequence>MPKPDSVSEFFWSGVDRHELLILRCQACGTYLHPPKEVCRACLSTNLEPERVSGDATLVTWTEPRKAYDPYFAAHQPYIFATVNLVEQEPLRFATNLVDCTGDELRIGQPLAVTFREVAPGCTLPLFEVVGR</sequence>
<evidence type="ECO:0008006" key="5">
    <source>
        <dbReference type="Google" id="ProtNLM"/>
    </source>
</evidence>
<evidence type="ECO:0000313" key="3">
    <source>
        <dbReference type="EMBL" id="OJZ76353.1"/>
    </source>
</evidence>
<dbReference type="EMBL" id="MPNT01000001">
    <property type="protein sequence ID" value="OJZ76353.1"/>
    <property type="molecule type" value="Genomic_DNA"/>
</dbReference>
<proteinExistence type="predicted"/>
<dbReference type="STRING" id="53378.BRW65_01100"/>
<dbReference type="InterPro" id="IPR052513">
    <property type="entry name" value="Thioester_dehydratase-like"/>
</dbReference>
<dbReference type="Pfam" id="PF12172">
    <property type="entry name" value="zf-ChsH2"/>
    <property type="match status" value="1"/>
</dbReference>
<protein>
    <recommendedName>
        <fullName evidence="5">DNA-binding protein</fullName>
    </recommendedName>
</protein>
<organism evidence="3 4">
    <name type="scientific">Mycobacterium paraffinicum</name>
    <dbReference type="NCBI Taxonomy" id="53378"/>
    <lineage>
        <taxon>Bacteria</taxon>
        <taxon>Bacillati</taxon>
        <taxon>Actinomycetota</taxon>
        <taxon>Actinomycetes</taxon>
        <taxon>Mycobacteriales</taxon>
        <taxon>Mycobacteriaceae</taxon>
        <taxon>Mycobacterium</taxon>
    </lineage>
</organism>
<evidence type="ECO:0000259" key="2">
    <source>
        <dbReference type="Pfam" id="PF12172"/>
    </source>
</evidence>
<name>A0A1Q4I334_9MYCO</name>
<reference evidence="3 4" key="1">
    <citation type="submission" date="2016-11" db="EMBL/GenBank/DDBJ databases">
        <title>Genome sequences of unsequenced Mycobacteria.</title>
        <authorList>
            <person name="Greninger A.L."/>
            <person name="Fang F."/>
            <person name="Jerome K.R."/>
        </authorList>
    </citation>
    <scope>NUCLEOTIDE SEQUENCE [LARGE SCALE GENOMIC DNA]</scope>
    <source>
        <strain evidence="3 4">M11</strain>
    </source>
</reference>
<dbReference type="Proteomes" id="UP000186438">
    <property type="component" value="Unassembled WGS sequence"/>
</dbReference>
<accession>A0A1Q4I334</accession>
<evidence type="ECO:0000259" key="1">
    <source>
        <dbReference type="Pfam" id="PF01796"/>
    </source>
</evidence>
<gene>
    <name evidence="3" type="ORF">BRW65_01100</name>
</gene>
<comment type="caution">
    <text evidence="3">The sequence shown here is derived from an EMBL/GenBank/DDBJ whole genome shotgun (WGS) entry which is preliminary data.</text>
</comment>
<dbReference type="PANTHER" id="PTHR34075">
    <property type="entry name" value="BLR3430 PROTEIN"/>
    <property type="match status" value="1"/>
</dbReference>
<keyword evidence="4" id="KW-1185">Reference proteome</keyword>
<dbReference type="AlphaFoldDB" id="A0A1Q4I334"/>
<dbReference type="InterPro" id="IPR002878">
    <property type="entry name" value="ChsH2_C"/>
</dbReference>
<dbReference type="PANTHER" id="PTHR34075:SF5">
    <property type="entry name" value="BLR3430 PROTEIN"/>
    <property type="match status" value="1"/>
</dbReference>
<dbReference type="InterPro" id="IPR022002">
    <property type="entry name" value="ChsH2_Znr"/>
</dbReference>
<evidence type="ECO:0000313" key="4">
    <source>
        <dbReference type="Proteomes" id="UP000186438"/>
    </source>
</evidence>
<dbReference type="InterPro" id="IPR012340">
    <property type="entry name" value="NA-bd_OB-fold"/>
</dbReference>
<feature type="domain" description="ChsH2 rubredoxin-like zinc ribbon" evidence="2">
    <location>
        <begin position="12"/>
        <end position="48"/>
    </location>
</feature>
<dbReference type="Gene3D" id="6.10.30.10">
    <property type="match status" value="1"/>
</dbReference>